<comment type="caution">
    <text evidence="2">The sequence shown here is derived from an EMBL/GenBank/DDBJ whole genome shotgun (WGS) entry which is preliminary data.</text>
</comment>
<gene>
    <name evidence="2" type="ORF">GCM10025868_32290</name>
</gene>
<evidence type="ECO:0008006" key="4">
    <source>
        <dbReference type="Google" id="ProtNLM"/>
    </source>
</evidence>
<evidence type="ECO:0000313" key="3">
    <source>
        <dbReference type="Proteomes" id="UP001157017"/>
    </source>
</evidence>
<dbReference type="InterPro" id="IPR050246">
    <property type="entry name" value="Class_II_FBP_aldolase"/>
</dbReference>
<dbReference type="InterPro" id="IPR013785">
    <property type="entry name" value="Aldolase_TIM"/>
</dbReference>
<dbReference type="Pfam" id="PF01116">
    <property type="entry name" value="F_bP_aldolase"/>
    <property type="match status" value="1"/>
</dbReference>
<reference evidence="3" key="1">
    <citation type="journal article" date="2019" name="Int. J. Syst. Evol. Microbiol.">
        <title>The Global Catalogue of Microorganisms (GCM) 10K type strain sequencing project: providing services to taxonomists for standard genome sequencing and annotation.</title>
        <authorList>
            <consortium name="The Broad Institute Genomics Platform"/>
            <consortium name="The Broad Institute Genome Sequencing Center for Infectious Disease"/>
            <person name="Wu L."/>
            <person name="Ma J."/>
        </authorList>
    </citation>
    <scope>NUCLEOTIDE SEQUENCE [LARGE SCALE GENOMIC DNA]</scope>
    <source>
        <strain evidence="3">NBRC 108730</strain>
    </source>
</reference>
<name>A0ABQ6JLH5_9ACTN</name>
<proteinExistence type="predicted"/>
<protein>
    <recommendedName>
        <fullName evidence="4">Fructose-bisphosphate aldolase</fullName>
    </recommendedName>
</protein>
<dbReference type="InterPro" id="IPR000771">
    <property type="entry name" value="FBA_II"/>
</dbReference>
<dbReference type="EMBL" id="BSUZ01000001">
    <property type="protein sequence ID" value="GMA87979.1"/>
    <property type="molecule type" value="Genomic_DNA"/>
</dbReference>
<keyword evidence="3" id="KW-1185">Reference proteome</keyword>
<sequence length="79" mass="7842">MPVPLVLHGSSGVPDDVLRAAIEAGVVKVNIGTALNIAYTGAVREALAASETVDPRPSLTAARAAVADAVAQLLVVVAA</sequence>
<dbReference type="Gene3D" id="3.20.20.70">
    <property type="entry name" value="Aldolase class I"/>
    <property type="match status" value="1"/>
</dbReference>
<comment type="cofactor">
    <cofactor evidence="1">
        <name>Zn(2+)</name>
        <dbReference type="ChEBI" id="CHEBI:29105"/>
    </cofactor>
</comment>
<accession>A0ABQ6JLH5</accession>
<organism evidence="2 3">
    <name type="scientific">Angustibacter aerolatus</name>
    <dbReference type="NCBI Taxonomy" id="1162965"/>
    <lineage>
        <taxon>Bacteria</taxon>
        <taxon>Bacillati</taxon>
        <taxon>Actinomycetota</taxon>
        <taxon>Actinomycetes</taxon>
        <taxon>Kineosporiales</taxon>
        <taxon>Kineosporiaceae</taxon>
    </lineage>
</organism>
<dbReference type="SUPFAM" id="SSF51569">
    <property type="entry name" value="Aldolase"/>
    <property type="match status" value="1"/>
</dbReference>
<dbReference type="PANTHER" id="PTHR30304:SF0">
    <property type="entry name" value="D-TAGATOSE-1,6-BISPHOSPHATE ALDOLASE SUBUNIT GATY-RELATED"/>
    <property type="match status" value="1"/>
</dbReference>
<dbReference type="Proteomes" id="UP001157017">
    <property type="component" value="Unassembled WGS sequence"/>
</dbReference>
<evidence type="ECO:0000313" key="2">
    <source>
        <dbReference type="EMBL" id="GMA87979.1"/>
    </source>
</evidence>
<evidence type="ECO:0000256" key="1">
    <source>
        <dbReference type="ARBA" id="ARBA00001947"/>
    </source>
</evidence>
<dbReference type="PANTHER" id="PTHR30304">
    <property type="entry name" value="D-TAGATOSE-1,6-BISPHOSPHATE ALDOLASE"/>
    <property type="match status" value="1"/>
</dbReference>